<dbReference type="EMBL" id="LR134479">
    <property type="protein sequence ID" value="VEI22978.1"/>
    <property type="molecule type" value="Genomic_DNA"/>
</dbReference>
<dbReference type="RefSeq" id="WP_126499992.1">
    <property type="nucleotide sequence ID" value="NZ_LR134479.1"/>
</dbReference>
<evidence type="ECO:0000313" key="4">
    <source>
        <dbReference type="EMBL" id="VEI22978.1"/>
    </source>
</evidence>
<dbReference type="Pfam" id="PF20103">
    <property type="entry name" value="DUF6493"/>
    <property type="match status" value="1"/>
</dbReference>
<dbReference type="AlphaFoldDB" id="A0A7Z9A2T6"/>
<dbReference type="Pfam" id="PF25149">
    <property type="entry name" value="DUF7825"/>
    <property type="match status" value="1"/>
</dbReference>
<feature type="domain" description="DUF7825" evidence="3">
    <location>
        <begin position="660"/>
        <end position="802"/>
    </location>
</feature>
<organism evidence="4 5">
    <name type="scientific">Rothia aeria</name>
    <dbReference type="NCBI Taxonomy" id="172042"/>
    <lineage>
        <taxon>Bacteria</taxon>
        <taxon>Bacillati</taxon>
        <taxon>Actinomycetota</taxon>
        <taxon>Actinomycetes</taxon>
        <taxon>Micrococcales</taxon>
        <taxon>Micrococcaceae</taxon>
        <taxon>Rothia</taxon>
    </lineage>
</organism>
<feature type="domain" description="DUF6493" evidence="2">
    <location>
        <begin position="190"/>
        <end position="338"/>
    </location>
</feature>
<sequence length="888" mass="99423">MTPKVPQPSLTERRARLRELLKRDDATFWQYHEVLTGATEDERKGLARTLSIKKLIDRYSREGTAEQRLVCVYTAAALGGTFKHVGVELLNLIDRGLPGEANWKFSTAESEQYLSQRTEAMMLGLSERDNTWITGFVNERGYGRFGYDSPTLWVQIHQLLHERGLTNTTRSYLWGFVTAVPDMHIGSSENREEVISFFKNNPQTLEHEMWACFTDEGLLRKDWSGRENADTLALFHTLQENFDGFRDRLLTECLKAMLRDFSAKNTSIFHHIYRGMNPTPDENLGNTNLLTSVLTTVPSTSVGLAQEMLMSCVDKLTESQIHDLLNASHTVLLRAEKKILRAQIALLSAIAKTHPEHTQDASGLMRETADSLPPDLQPAAQTLLSPAEAATDKTSAPSHSEQIMGGVMIPETRPQLLEQHVSTPQVHIYTSDAEFMDGLIPCLQGTGDGSQLPQLIDYLAHNPRITLDTAQQDFLAKRCVNSGIRSGTHALGNYLMYRVIAPHRKLFKKLPQGFTGYRHEFHTDPQTGETIQPYQVEHTGSLGRQKPRIEKTTTNYRGPAGLCQEQIDCLEHPENLVFEPIPHAEESTWTRRVEPLTYRPRPHNMYDQAYAEAPNGSLMMWLIEDHELPTAQMPFAQAALNTAGIPEEFMHRAVQATDDFHRTLMQWYAWLLQNNPNTLAAQSMPFVTTAGFQKHVKGLETILDTITHTHQVLQEPAYSVLGWLTGAATAEHRALTAESIAALAGRGMLDASLLADELAYLLRGGWVKPARAASCLQDAASISPLAGWRIVQVLENMLPAVSDINRGGSFVQLLVQLAGEYGVSVEIPEALQPKMKGSTVLAKNLRALEELRPHPTELAEKARQHAQNLLDKRLGRDITVKKEERNAN</sequence>
<reference evidence="4 5" key="1">
    <citation type="submission" date="2018-12" db="EMBL/GenBank/DDBJ databases">
        <authorList>
            <consortium name="Pathogen Informatics"/>
        </authorList>
    </citation>
    <scope>NUCLEOTIDE SEQUENCE [LARGE SCALE GENOMIC DNA]</scope>
    <source>
        <strain evidence="4 5">NCTC10207</strain>
    </source>
</reference>
<feature type="region of interest" description="Disordered" evidence="1">
    <location>
        <begin position="355"/>
        <end position="378"/>
    </location>
</feature>
<name>A0A7Z9A2T6_9MICC</name>
<protein>
    <submittedName>
        <fullName evidence="4">Uncharacterized protein</fullName>
    </submittedName>
</protein>
<proteinExistence type="predicted"/>
<evidence type="ECO:0000256" key="1">
    <source>
        <dbReference type="SAM" id="MobiDB-lite"/>
    </source>
</evidence>
<dbReference type="InterPro" id="IPR056727">
    <property type="entry name" value="DUF7825"/>
</dbReference>
<evidence type="ECO:0000259" key="2">
    <source>
        <dbReference type="Pfam" id="PF20103"/>
    </source>
</evidence>
<evidence type="ECO:0000259" key="3">
    <source>
        <dbReference type="Pfam" id="PF25149"/>
    </source>
</evidence>
<dbReference type="InterPro" id="IPR045472">
    <property type="entry name" value="DUF6493"/>
</dbReference>
<evidence type="ECO:0000313" key="5">
    <source>
        <dbReference type="Proteomes" id="UP000282386"/>
    </source>
</evidence>
<accession>A0A7Z9A2T6</accession>
<dbReference type="Proteomes" id="UP000282386">
    <property type="component" value="Chromosome"/>
</dbReference>
<gene>
    <name evidence="4" type="ORF">NCTC10207_01074</name>
</gene>